<sequence length="148" mass="17257">MISKTEHMYAPFVISSIADEDEVGKKVETDLLIQEFLNQHLKLSTYGEGLTGIAFVYIVTPPIDVIHQDEIIYRAKKKELYIEMRLSYEKVVAASDAEVLQMMAQKYLQTFQDKSLWKKLKGFDCKGFSRDVQRLFEEQEWLKVVELV</sequence>
<dbReference type="HOGENOM" id="CLU_147300_0_0_10"/>
<evidence type="ECO:0000313" key="1">
    <source>
        <dbReference type="EMBL" id="AEE49474.1"/>
    </source>
</evidence>
<keyword evidence="2" id="KW-1185">Reference proteome</keyword>
<evidence type="ECO:0000313" key="2">
    <source>
        <dbReference type="Proteomes" id="UP000008461"/>
    </source>
</evidence>
<reference evidence="1 2" key="1">
    <citation type="journal article" date="2011" name="Stand. Genomic Sci.">
        <title>Complete genome sequence of Haliscomenobacter hydrossis type strain (O).</title>
        <authorList>
            <consortium name="US DOE Joint Genome Institute (JGI-PGF)"/>
            <person name="Daligault H."/>
            <person name="Lapidus A."/>
            <person name="Zeytun A."/>
            <person name="Nolan M."/>
            <person name="Lucas S."/>
            <person name="Del Rio T.G."/>
            <person name="Tice H."/>
            <person name="Cheng J.F."/>
            <person name="Tapia R."/>
            <person name="Han C."/>
            <person name="Goodwin L."/>
            <person name="Pitluck S."/>
            <person name="Liolios K."/>
            <person name="Pagani I."/>
            <person name="Ivanova N."/>
            <person name="Huntemann M."/>
            <person name="Mavromatis K."/>
            <person name="Mikhailova N."/>
            <person name="Pati A."/>
            <person name="Chen A."/>
            <person name="Palaniappan K."/>
            <person name="Land M."/>
            <person name="Hauser L."/>
            <person name="Brambilla E.M."/>
            <person name="Rohde M."/>
            <person name="Verbarg S."/>
            <person name="Goker M."/>
            <person name="Bristow J."/>
            <person name="Eisen J.A."/>
            <person name="Markowitz V."/>
            <person name="Hugenholtz P."/>
            <person name="Kyrpides N.C."/>
            <person name="Klenk H.P."/>
            <person name="Woyke T."/>
        </authorList>
    </citation>
    <scope>NUCLEOTIDE SEQUENCE [LARGE SCALE GENOMIC DNA]</scope>
    <source>
        <strain evidence="2">ATCC 27775 / DSM 1100 / LMG 10767 / O</strain>
    </source>
</reference>
<dbReference type="STRING" id="760192.Halhy_1583"/>
<gene>
    <name evidence="1" type="ordered locus">Halhy_1583</name>
</gene>
<dbReference type="EMBL" id="CP002691">
    <property type="protein sequence ID" value="AEE49474.1"/>
    <property type="molecule type" value="Genomic_DNA"/>
</dbReference>
<dbReference type="Proteomes" id="UP000008461">
    <property type="component" value="Chromosome"/>
</dbReference>
<dbReference type="RefSeq" id="WP_013764028.1">
    <property type="nucleotide sequence ID" value="NC_015510.1"/>
</dbReference>
<reference key="2">
    <citation type="submission" date="2011-04" db="EMBL/GenBank/DDBJ databases">
        <title>Complete sequence of chromosome of Haliscomenobacter hydrossis DSM 1100.</title>
        <authorList>
            <consortium name="US DOE Joint Genome Institute (JGI-PGF)"/>
            <person name="Lucas S."/>
            <person name="Han J."/>
            <person name="Lapidus A."/>
            <person name="Bruce D."/>
            <person name="Goodwin L."/>
            <person name="Pitluck S."/>
            <person name="Peters L."/>
            <person name="Kyrpides N."/>
            <person name="Mavromatis K."/>
            <person name="Ivanova N."/>
            <person name="Ovchinnikova G."/>
            <person name="Pagani I."/>
            <person name="Daligault H."/>
            <person name="Detter J.C."/>
            <person name="Han C."/>
            <person name="Land M."/>
            <person name="Hauser L."/>
            <person name="Markowitz V."/>
            <person name="Cheng J.-F."/>
            <person name="Hugenholtz P."/>
            <person name="Woyke T."/>
            <person name="Wu D."/>
            <person name="Verbarg S."/>
            <person name="Frueling A."/>
            <person name="Brambilla E."/>
            <person name="Klenk H.-P."/>
            <person name="Eisen J.A."/>
        </authorList>
    </citation>
    <scope>NUCLEOTIDE SEQUENCE</scope>
    <source>
        <strain>DSM 1100</strain>
    </source>
</reference>
<proteinExistence type="predicted"/>
<name>F4KZK4_HALH1</name>
<organism evidence="1 2">
    <name type="scientific">Haliscomenobacter hydrossis (strain ATCC 27775 / DSM 1100 / LMG 10767 / O)</name>
    <dbReference type="NCBI Taxonomy" id="760192"/>
    <lineage>
        <taxon>Bacteria</taxon>
        <taxon>Pseudomonadati</taxon>
        <taxon>Bacteroidota</taxon>
        <taxon>Saprospiria</taxon>
        <taxon>Saprospirales</taxon>
        <taxon>Haliscomenobacteraceae</taxon>
        <taxon>Haliscomenobacter</taxon>
    </lineage>
</organism>
<protein>
    <submittedName>
        <fullName evidence="1">Uncharacterized protein</fullName>
    </submittedName>
</protein>
<dbReference type="KEGG" id="hhy:Halhy_1583"/>
<dbReference type="AlphaFoldDB" id="F4KZK4"/>
<accession>F4KZK4</accession>